<feature type="transmembrane region" description="Helical" evidence="1">
    <location>
        <begin position="12"/>
        <end position="33"/>
    </location>
</feature>
<gene>
    <name evidence="2" type="ORF">H6A31_12510</name>
</gene>
<evidence type="ECO:0000256" key="1">
    <source>
        <dbReference type="SAM" id="Phobius"/>
    </source>
</evidence>
<evidence type="ECO:0008006" key="4">
    <source>
        <dbReference type="Google" id="ProtNLM"/>
    </source>
</evidence>
<dbReference type="Proteomes" id="UP000703295">
    <property type="component" value="Unassembled WGS sequence"/>
</dbReference>
<name>A0ABS2EY56_9BACE</name>
<keyword evidence="1" id="KW-1133">Transmembrane helix</keyword>
<feature type="transmembrane region" description="Helical" evidence="1">
    <location>
        <begin position="67"/>
        <end position="86"/>
    </location>
</feature>
<evidence type="ECO:0000313" key="2">
    <source>
        <dbReference type="EMBL" id="MBM6759489.1"/>
    </source>
</evidence>
<evidence type="ECO:0000313" key="3">
    <source>
        <dbReference type="Proteomes" id="UP000703295"/>
    </source>
</evidence>
<accession>A0ABS2EY56</accession>
<organism evidence="2 3">
    <name type="scientific">Bacteroides mediterraneensis</name>
    <dbReference type="NCBI Taxonomy" id="1841856"/>
    <lineage>
        <taxon>Bacteria</taxon>
        <taxon>Pseudomonadati</taxon>
        <taxon>Bacteroidota</taxon>
        <taxon>Bacteroidia</taxon>
        <taxon>Bacteroidales</taxon>
        <taxon>Bacteroidaceae</taxon>
        <taxon>Bacteroides</taxon>
    </lineage>
</organism>
<feature type="transmembrane region" description="Helical" evidence="1">
    <location>
        <begin position="39"/>
        <end position="55"/>
    </location>
</feature>
<proteinExistence type="predicted"/>
<keyword evidence="1" id="KW-0472">Membrane</keyword>
<keyword evidence="3" id="KW-1185">Reference proteome</keyword>
<feature type="transmembrane region" description="Helical" evidence="1">
    <location>
        <begin position="116"/>
        <end position="143"/>
    </location>
</feature>
<protein>
    <recommendedName>
        <fullName evidence="4">Transmembrane protein</fullName>
    </recommendedName>
</protein>
<feature type="transmembrane region" description="Helical" evidence="1">
    <location>
        <begin position="288"/>
        <end position="308"/>
    </location>
</feature>
<feature type="transmembrane region" description="Helical" evidence="1">
    <location>
        <begin position="262"/>
        <end position="281"/>
    </location>
</feature>
<keyword evidence="1" id="KW-0812">Transmembrane</keyword>
<feature type="transmembrane region" description="Helical" evidence="1">
    <location>
        <begin position="235"/>
        <end position="256"/>
    </location>
</feature>
<feature type="transmembrane region" description="Helical" evidence="1">
    <location>
        <begin position="155"/>
        <end position="175"/>
    </location>
</feature>
<dbReference type="RefSeq" id="WP_204476701.1">
    <property type="nucleotide sequence ID" value="NZ_JACJJW010000041.1"/>
</dbReference>
<sequence length="311" mass="35578">MLARNKFQYELATGRITLPVAVVFCLLLFGITYQEQTDFISLAIYGLITYLLIELNTTFSLIRTRTTFHAALFLFFFGGLPFLHTYSHEQWIPLLFVISFGYLFRSYESPYASTPIFHAFLCIGISSFLLPQTLYFIPLIYFYMVGLRAFTLRTFFAGLTGIFTPYWIMLCYHLYTGTPEKIGEPFLQLSSFPPIDYSVLSLSQLVSGGAALLIIAICGVESLWHIYQDKVQTRVMLRILLITGVATLLCMCLIPSHFNTFFTMTLIVGSILGGHLLALTFNRFTRIFLWAALALWTGVCIFNVWMHLFNF</sequence>
<feature type="transmembrane region" description="Helical" evidence="1">
    <location>
        <begin position="195"/>
        <end position="223"/>
    </location>
</feature>
<dbReference type="EMBL" id="JACJJW010000041">
    <property type="protein sequence ID" value="MBM6759489.1"/>
    <property type="molecule type" value="Genomic_DNA"/>
</dbReference>
<reference evidence="2 3" key="1">
    <citation type="journal article" date="2021" name="Sci. Rep.">
        <title>The distribution of antibiotic resistance genes in chicken gut microbiota commensals.</title>
        <authorList>
            <person name="Juricova H."/>
            <person name="Matiasovicova J."/>
            <person name="Kubasova T."/>
            <person name="Cejkova D."/>
            <person name="Rychlik I."/>
        </authorList>
    </citation>
    <scope>NUCLEOTIDE SEQUENCE [LARGE SCALE GENOMIC DNA]</scope>
    <source>
        <strain evidence="2 3">An801</strain>
    </source>
</reference>
<comment type="caution">
    <text evidence="2">The sequence shown here is derived from an EMBL/GenBank/DDBJ whole genome shotgun (WGS) entry which is preliminary data.</text>
</comment>